<dbReference type="InterPro" id="IPR019734">
    <property type="entry name" value="TPR_rpt"/>
</dbReference>
<organism evidence="7">
    <name type="scientific">hydrothermal vent metagenome</name>
    <dbReference type="NCBI Taxonomy" id="652676"/>
    <lineage>
        <taxon>unclassified sequences</taxon>
        <taxon>metagenomes</taxon>
        <taxon>ecological metagenomes</taxon>
    </lineage>
</organism>
<dbReference type="Pfam" id="PF00069">
    <property type="entry name" value="Pkinase"/>
    <property type="match status" value="1"/>
</dbReference>
<evidence type="ECO:0000256" key="5">
    <source>
        <dbReference type="SAM" id="Phobius"/>
    </source>
</evidence>
<keyword evidence="4" id="KW-0067">ATP-binding</keyword>
<dbReference type="InterPro" id="IPR017441">
    <property type="entry name" value="Protein_kinase_ATP_BS"/>
</dbReference>
<dbReference type="SUPFAM" id="SSF56112">
    <property type="entry name" value="Protein kinase-like (PK-like)"/>
    <property type="match status" value="1"/>
</dbReference>
<dbReference type="CDD" id="cd14014">
    <property type="entry name" value="STKc_PknB_like"/>
    <property type="match status" value="1"/>
</dbReference>
<keyword evidence="2" id="KW-0547">Nucleotide-binding</keyword>
<dbReference type="Gene3D" id="1.10.510.10">
    <property type="entry name" value="Transferase(Phosphotransferase) domain 1"/>
    <property type="match status" value="1"/>
</dbReference>
<dbReference type="PANTHER" id="PTHR43289:SF34">
    <property type="entry name" value="SERINE_THREONINE-PROTEIN KINASE YBDM-RELATED"/>
    <property type="match status" value="1"/>
</dbReference>
<evidence type="ECO:0000313" key="7">
    <source>
        <dbReference type="EMBL" id="VAW36891.1"/>
    </source>
</evidence>
<dbReference type="InterPro" id="IPR008271">
    <property type="entry name" value="Ser/Thr_kinase_AS"/>
</dbReference>
<evidence type="ECO:0000256" key="4">
    <source>
        <dbReference type="ARBA" id="ARBA00022840"/>
    </source>
</evidence>
<proteinExistence type="predicted"/>
<dbReference type="GO" id="GO:0004674">
    <property type="term" value="F:protein serine/threonine kinase activity"/>
    <property type="evidence" value="ECO:0007669"/>
    <property type="project" value="TreeGrafter"/>
</dbReference>
<dbReference type="SUPFAM" id="SSF48452">
    <property type="entry name" value="TPR-like"/>
    <property type="match status" value="2"/>
</dbReference>
<dbReference type="InterPro" id="IPR011990">
    <property type="entry name" value="TPR-like_helical_dom_sf"/>
</dbReference>
<dbReference type="PROSITE" id="PS00108">
    <property type="entry name" value="PROTEIN_KINASE_ST"/>
    <property type="match status" value="1"/>
</dbReference>
<keyword evidence="5" id="KW-1133">Transmembrane helix</keyword>
<keyword evidence="5" id="KW-0472">Membrane</keyword>
<feature type="transmembrane region" description="Helical" evidence="5">
    <location>
        <begin position="376"/>
        <end position="395"/>
    </location>
</feature>
<dbReference type="InterPro" id="IPR011009">
    <property type="entry name" value="Kinase-like_dom_sf"/>
</dbReference>
<accession>A0A3B0V1L6</accession>
<evidence type="ECO:0000256" key="2">
    <source>
        <dbReference type="ARBA" id="ARBA00022741"/>
    </source>
</evidence>
<dbReference type="Gene3D" id="1.25.40.10">
    <property type="entry name" value="Tetratricopeptide repeat domain"/>
    <property type="match status" value="3"/>
</dbReference>
<keyword evidence="1" id="KW-0808">Transferase</keyword>
<dbReference type="SMART" id="SM00220">
    <property type="entry name" value="S_TKc"/>
    <property type="match status" value="1"/>
</dbReference>
<feature type="domain" description="Protein kinase" evidence="6">
    <location>
        <begin position="86"/>
        <end position="350"/>
    </location>
</feature>
<dbReference type="InterPro" id="IPR000719">
    <property type="entry name" value="Prot_kinase_dom"/>
</dbReference>
<name>A0A3B0V1L6_9ZZZZ</name>
<reference evidence="7" key="1">
    <citation type="submission" date="2018-06" db="EMBL/GenBank/DDBJ databases">
        <authorList>
            <person name="Zhirakovskaya E."/>
        </authorList>
    </citation>
    <scope>NUCLEOTIDE SEQUENCE</scope>
</reference>
<protein>
    <recommendedName>
        <fullName evidence="6">Protein kinase domain-containing protein</fullName>
    </recommendedName>
</protein>
<dbReference type="PANTHER" id="PTHR43289">
    <property type="entry name" value="MITOGEN-ACTIVATED PROTEIN KINASE KINASE KINASE 20-RELATED"/>
    <property type="match status" value="1"/>
</dbReference>
<sequence>MKKNNSVQTWRIAKQLFEEYFDRPKEESLQHIATAQDIPEDVKQILIKLVNSQTDDDTKITEADLSFFNTLKQETPDLSGKIISNYLLLKRIGKGGMSQVYEAKRPAMDIQKHVAIKILHNHIDELDDVLKVLFIREQHILSKLHHPNIISLHHGGISDDGIPFLVMDYIDDAIVIDAYCEQQNLSTKKIVEIIRDLADVLNYAHNLLVVHKDIKPSNILVDLQGNLNIVDFGIATFQQLKLDKNAVSLQIYTPSYASPEQILNQNITPASDIFSLVAVMLALLTKQKPLPHNDIENYDPIAGEKHVSKLLNSANLDSDLGNIIKKGLRVDINSRYKSMRDLKSDLDNWLSLKPVIATERTTSYLLKKFIQRQKGISFLGLTLFVSIIIGIFSVVQQKNQAQLEALKAKQVTAFLIESIQASDPDLTKGKDVSVKELLQNAKLKIQESAFQDSQLSTALKQTIGTALYKIGQYQDAEQLLLQAIKADGNNFTARINLAGLYIEQKLFSQAQIQLEFLTEKKNKISKEDKINLQLAEVQMLIKQVDFARAEQKITDLIASLIATENIKLLIESKILYANIINETGNHQHAVQILEEALTISHKYFGEMSTTTTSISFRMADLLSNINPIPWERILNIFNDTIQLQIQLFGPDHPVVAKSYLKYGFALKASGNFAKSRKQSDLAKSIALKNFDESHILIAHINILLVQLNALTGDFATNIKLLNRSVETYSNHYGANHIETNQVKTTLAAYLLQSGDGVQALQILQPLYLSQKQQLGAANKATLYAQLNIIKALTLEKNFLKAIELGKQALKLSTKNLGEETIVTIGIQFALAEAYAGNENFKQAIGLYKPLLSTSLLKHNSIFDLKMSIALIRAYLKAGNNQDASLLINHLVDKYYHNSEKQDKNYHTLIQLQTQANHDL</sequence>
<evidence type="ECO:0000256" key="3">
    <source>
        <dbReference type="ARBA" id="ARBA00022777"/>
    </source>
</evidence>
<dbReference type="Pfam" id="PF14559">
    <property type="entry name" value="TPR_19"/>
    <property type="match status" value="1"/>
</dbReference>
<dbReference type="PROSITE" id="PS00107">
    <property type="entry name" value="PROTEIN_KINASE_ATP"/>
    <property type="match status" value="1"/>
</dbReference>
<evidence type="ECO:0000259" key="6">
    <source>
        <dbReference type="PROSITE" id="PS50011"/>
    </source>
</evidence>
<dbReference type="GO" id="GO:0005524">
    <property type="term" value="F:ATP binding"/>
    <property type="evidence" value="ECO:0007669"/>
    <property type="project" value="UniProtKB-KW"/>
</dbReference>
<gene>
    <name evidence="7" type="ORF">MNBD_GAMMA01-2150</name>
</gene>
<dbReference type="EMBL" id="UOEW01000154">
    <property type="protein sequence ID" value="VAW36891.1"/>
    <property type="molecule type" value="Genomic_DNA"/>
</dbReference>
<keyword evidence="3" id="KW-0418">Kinase</keyword>
<dbReference type="SMART" id="SM00028">
    <property type="entry name" value="TPR"/>
    <property type="match status" value="3"/>
</dbReference>
<evidence type="ECO:0000256" key="1">
    <source>
        <dbReference type="ARBA" id="ARBA00022679"/>
    </source>
</evidence>
<dbReference type="PROSITE" id="PS50011">
    <property type="entry name" value="PROTEIN_KINASE_DOM"/>
    <property type="match status" value="1"/>
</dbReference>
<keyword evidence="5" id="KW-0812">Transmembrane</keyword>
<dbReference type="Gene3D" id="3.30.200.20">
    <property type="entry name" value="Phosphorylase Kinase, domain 1"/>
    <property type="match status" value="1"/>
</dbReference>
<dbReference type="AlphaFoldDB" id="A0A3B0V1L6"/>